<dbReference type="InterPro" id="IPR024884">
    <property type="entry name" value="NAPE-PLD"/>
</dbReference>
<comment type="catalytic activity">
    <reaction evidence="3">
        <text>3',5'-cyclic UMP + H2O = UMP + H(+)</text>
        <dbReference type="Rhea" id="RHEA:70575"/>
        <dbReference type="ChEBI" id="CHEBI:15377"/>
        <dbReference type="ChEBI" id="CHEBI:15378"/>
        <dbReference type="ChEBI" id="CHEBI:57865"/>
        <dbReference type="ChEBI" id="CHEBI:184387"/>
    </reaction>
    <physiologicalReaction direction="left-to-right" evidence="3">
        <dbReference type="Rhea" id="RHEA:70576"/>
    </physiologicalReaction>
</comment>
<comment type="caution">
    <text evidence="5">The sequence shown here is derived from an EMBL/GenBank/DDBJ whole genome shotgun (WGS) entry which is preliminary data.</text>
</comment>
<protein>
    <submittedName>
        <fullName evidence="5">L-ascorbate metabolism protein UlaG (Beta-lactamase superfamily)</fullName>
    </submittedName>
</protein>
<evidence type="ECO:0000259" key="4">
    <source>
        <dbReference type="Pfam" id="PF12706"/>
    </source>
</evidence>
<proteinExistence type="predicted"/>
<sequence length="307" mass="36149">MRRKRYTNLDDVQNMKSWDHFVRWQKARRTRGKDYSFVIPKETNVDLEFLKTNSTQTSVTWIGHATFLIQMGGLNIVTDPVWANRMGLHPRLAPPGLTISQLPRIDVVLISHSHYDHLHFYSIRRLKGNPLFLVPVGLGNKFLTRGFSKVEEFHWWGEKKLKDVLFSFVPAQHWSKRTPWDTNRSHWGGWIISSLREDQKIHFVGDSGYFSGFQEIGNSFEIDYVLMPIGAYDPEWFMGPQHVSPEEAVQAFLDLRAKKFIPMHYSTFRLADDTPLEALYRLQNEWKRRNLEKERLQILMFGETLKI</sequence>
<evidence type="ECO:0000256" key="2">
    <source>
        <dbReference type="ARBA" id="ARBA00034301"/>
    </source>
</evidence>
<evidence type="ECO:0000256" key="1">
    <source>
        <dbReference type="ARBA" id="ARBA00034221"/>
    </source>
</evidence>
<evidence type="ECO:0000313" key="6">
    <source>
        <dbReference type="Proteomes" id="UP001519343"/>
    </source>
</evidence>
<dbReference type="Gene3D" id="3.60.15.10">
    <property type="entry name" value="Ribonuclease Z/Hydroxyacylglutathione hydrolase-like"/>
    <property type="match status" value="1"/>
</dbReference>
<comment type="function">
    <text evidence="2">Counteracts the endogenous Pycsar antiviral defense system. Phosphodiesterase that enables metal-dependent hydrolysis of host cyclic nucleotide Pycsar defense signals such as cCMP and cUMP.</text>
</comment>
<dbReference type="InterPro" id="IPR001279">
    <property type="entry name" value="Metallo-B-lactamas"/>
</dbReference>
<dbReference type="PANTHER" id="PTHR15032:SF36">
    <property type="entry name" value="METALLO-BETA-LACTAMASE DOMAIN-CONTAINING PROTEIN"/>
    <property type="match status" value="1"/>
</dbReference>
<dbReference type="EMBL" id="JAGGKT010000003">
    <property type="protein sequence ID" value="MBP1931635.1"/>
    <property type="molecule type" value="Genomic_DNA"/>
</dbReference>
<organism evidence="5 6">
    <name type="scientific">Ammoniphilus resinae</name>
    <dbReference type="NCBI Taxonomy" id="861532"/>
    <lineage>
        <taxon>Bacteria</taxon>
        <taxon>Bacillati</taxon>
        <taxon>Bacillota</taxon>
        <taxon>Bacilli</taxon>
        <taxon>Bacillales</taxon>
        <taxon>Paenibacillaceae</taxon>
        <taxon>Aneurinibacillus group</taxon>
        <taxon>Ammoniphilus</taxon>
    </lineage>
</organism>
<dbReference type="Pfam" id="PF12706">
    <property type="entry name" value="Lactamase_B_2"/>
    <property type="match status" value="1"/>
</dbReference>
<dbReference type="PANTHER" id="PTHR15032">
    <property type="entry name" value="N-ACYL-PHOSPHATIDYLETHANOLAMINE-HYDROLYZING PHOSPHOLIPASE D"/>
    <property type="match status" value="1"/>
</dbReference>
<evidence type="ECO:0000256" key="3">
    <source>
        <dbReference type="ARBA" id="ARBA00048505"/>
    </source>
</evidence>
<gene>
    <name evidence="5" type="ORF">J2Z37_001636</name>
</gene>
<dbReference type="InterPro" id="IPR036866">
    <property type="entry name" value="RibonucZ/Hydroxyglut_hydro"/>
</dbReference>
<accession>A0ABS4GMY1</accession>
<name>A0ABS4GMY1_9BACL</name>
<comment type="catalytic activity">
    <reaction evidence="1">
        <text>3',5'-cyclic CMP + H2O = CMP + H(+)</text>
        <dbReference type="Rhea" id="RHEA:72675"/>
        <dbReference type="ChEBI" id="CHEBI:15377"/>
        <dbReference type="ChEBI" id="CHEBI:15378"/>
        <dbReference type="ChEBI" id="CHEBI:58003"/>
        <dbReference type="ChEBI" id="CHEBI:60377"/>
    </reaction>
    <physiologicalReaction direction="left-to-right" evidence="1">
        <dbReference type="Rhea" id="RHEA:72676"/>
    </physiologicalReaction>
</comment>
<dbReference type="RefSeq" id="WP_209809725.1">
    <property type="nucleotide sequence ID" value="NZ_JAGGKT010000003.1"/>
</dbReference>
<dbReference type="SUPFAM" id="SSF56281">
    <property type="entry name" value="Metallo-hydrolase/oxidoreductase"/>
    <property type="match status" value="1"/>
</dbReference>
<dbReference type="Proteomes" id="UP001519343">
    <property type="component" value="Unassembled WGS sequence"/>
</dbReference>
<feature type="domain" description="Metallo-beta-lactamase" evidence="4">
    <location>
        <begin position="75"/>
        <end position="265"/>
    </location>
</feature>
<keyword evidence="6" id="KW-1185">Reference proteome</keyword>
<reference evidence="5 6" key="1">
    <citation type="submission" date="2021-03" db="EMBL/GenBank/DDBJ databases">
        <title>Genomic Encyclopedia of Type Strains, Phase IV (KMG-IV): sequencing the most valuable type-strain genomes for metagenomic binning, comparative biology and taxonomic classification.</title>
        <authorList>
            <person name="Goeker M."/>
        </authorList>
    </citation>
    <scope>NUCLEOTIDE SEQUENCE [LARGE SCALE GENOMIC DNA]</scope>
    <source>
        <strain evidence="5 6">DSM 24738</strain>
    </source>
</reference>
<evidence type="ECO:0000313" key="5">
    <source>
        <dbReference type="EMBL" id="MBP1931635.1"/>
    </source>
</evidence>
<dbReference type="PIRSF" id="PIRSF038896">
    <property type="entry name" value="NAPE-PLD"/>
    <property type="match status" value="1"/>
</dbReference>